<dbReference type="PANTHER" id="PTHR10196">
    <property type="entry name" value="SUGAR KINASE"/>
    <property type="match status" value="1"/>
</dbReference>
<keyword evidence="11" id="KW-1185">Reference proteome</keyword>
<keyword evidence="3" id="KW-0547">Nucleotide-binding</keyword>
<evidence type="ECO:0000256" key="2">
    <source>
        <dbReference type="ARBA" id="ARBA00022679"/>
    </source>
</evidence>
<keyword evidence="5" id="KW-0067">ATP-binding</keyword>
<dbReference type="GO" id="GO:0004370">
    <property type="term" value="F:glycerol kinase activity"/>
    <property type="evidence" value="ECO:0007669"/>
    <property type="project" value="TreeGrafter"/>
</dbReference>
<protein>
    <recommendedName>
        <fullName evidence="6">ATP:glycerol 3-phosphotransferase</fullName>
    </recommendedName>
</protein>
<dbReference type="RefSeq" id="WP_063698690.1">
    <property type="nucleotide sequence ID" value="NZ_LUUB01000038.1"/>
</dbReference>
<dbReference type="GO" id="GO:0005524">
    <property type="term" value="F:ATP binding"/>
    <property type="evidence" value="ECO:0007669"/>
    <property type="project" value="UniProtKB-KW"/>
</dbReference>
<evidence type="ECO:0000256" key="5">
    <source>
        <dbReference type="ARBA" id="ARBA00022840"/>
    </source>
</evidence>
<dbReference type="Gene3D" id="3.30.420.40">
    <property type="match status" value="2"/>
</dbReference>
<comment type="caution">
    <text evidence="10">The sequence shown here is derived from an EMBL/GenBank/DDBJ whole genome shotgun (WGS) entry which is preliminary data.</text>
</comment>
<dbReference type="Pfam" id="PF02782">
    <property type="entry name" value="FGGY_C"/>
    <property type="match status" value="1"/>
</dbReference>
<dbReference type="STRING" id="1505087.AYJ54_45830"/>
<dbReference type="SUPFAM" id="SSF53067">
    <property type="entry name" value="Actin-like ATPase domain"/>
    <property type="match status" value="2"/>
</dbReference>
<evidence type="ECO:0000259" key="9">
    <source>
        <dbReference type="Pfam" id="PF02782"/>
    </source>
</evidence>
<evidence type="ECO:0000256" key="6">
    <source>
        <dbReference type="ARBA" id="ARBA00043149"/>
    </source>
</evidence>
<dbReference type="CDD" id="cd07769">
    <property type="entry name" value="ASKHA_NBD_FGGY_GK"/>
    <property type="match status" value="1"/>
</dbReference>
<sequence>MTSGVLAIDQGTTNTKALLIDASGIIVARASVPVAVTHPQPGWAEQSGEAIWQSVQAAVDECLRVRSDVKLASIGISNQRESVLLWDRATGDALGPCVTWQCRRSTERLAPLRRPEVETLVAGKTGLGLDPLFPAAKIGWLLDNVAGARAAAKAGTVCAGTVDSWLLSKLTGGKVHATDFSNASRTQLFDIHRLCWDDELARLFDAQIALLPQALPSDSVFGVTVAQGAIPQGLTVGAMMGDSHAALYGHGIRAPGAVKATYGTGSSLMTLTERPVLSRNGLSSTIAWGVGGNVAYALEGNISVSGQAAAFATSLLGLPDEAALARLAQSVESSDGVFFVPALAGLGAPHWRADVRGLFTGMSLSTRPAHFARATLEAIALQIYDVFVAMQADRGMQLSALSADGGASRNDLLMQIQSDVLQKPVRRSRVAELSAIGAGIMAGIRAGLWSEEHALSGLITEADVFAPTAGESSRDRLVAGWRSAIDQAIAGTRR</sequence>
<organism evidence="10 11">
    <name type="scientific">Bradyrhizobium centrolobii</name>
    <dbReference type="NCBI Taxonomy" id="1505087"/>
    <lineage>
        <taxon>Bacteria</taxon>
        <taxon>Pseudomonadati</taxon>
        <taxon>Pseudomonadota</taxon>
        <taxon>Alphaproteobacteria</taxon>
        <taxon>Hyphomicrobiales</taxon>
        <taxon>Nitrobacteraceae</taxon>
        <taxon>Bradyrhizobium</taxon>
    </lineage>
</organism>
<dbReference type="Pfam" id="PF00370">
    <property type="entry name" value="FGGY_N"/>
    <property type="match status" value="1"/>
</dbReference>
<evidence type="ECO:0000313" key="10">
    <source>
        <dbReference type="EMBL" id="OAF13051.1"/>
    </source>
</evidence>
<dbReference type="Proteomes" id="UP000076959">
    <property type="component" value="Unassembled WGS sequence"/>
</dbReference>
<dbReference type="EMBL" id="LUUB01000038">
    <property type="protein sequence ID" value="OAF13051.1"/>
    <property type="molecule type" value="Genomic_DNA"/>
</dbReference>
<dbReference type="OrthoDB" id="9805576at2"/>
<evidence type="ECO:0000256" key="3">
    <source>
        <dbReference type="ARBA" id="ARBA00022741"/>
    </source>
</evidence>
<gene>
    <name evidence="10" type="ORF">AYJ54_45830</name>
</gene>
<evidence type="ECO:0000256" key="7">
    <source>
        <dbReference type="RuleBase" id="RU003733"/>
    </source>
</evidence>
<dbReference type="PIRSF" id="PIRSF000538">
    <property type="entry name" value="GlpK"/>
    <property type="match status" value="1"/>
</dbReference>
<keyword evidence="2 7" id="KW-0808">Transferase</keyword>
<evidence type="ECO:0000313" key="11">
    <source>
        <dbReference type="Proteomes" id="UP000076959"/>
    </source>
</evidence>
<dbReference type="InterPro" id="IPR043129">
    <property type="entry name" value="ATPase_NBD"/>
</dbReference>
<evidence type="ECO:0000259" key="8">
    <source>
        <dbReference type="Pfam" id="PF00370"/>
    </source>
</evidence>
<dbReference type="InterPro" id="IPR018484">
    <property type="entry name" value="FGGY_N"/>
</dbReference>
<dbReference type="GO" id="GO:0005829">
    <property type="term" value="C:cytosol"/>
    <property type="evidence" value="ECO:0007669"/>
    <property type="project" value="TreeGrafter"/>
</dbReference>
<dbReference type="InterPro" id="IPR000577">
    <property type="entry name" value="Carb_kinase_FGGY"/>
</dbReference>
<evidence type="ECO:0000256" key="1">
    <source>
        <dbReference type="ARBA" id="ARBA00009156"/>
    </source>
</evidence>
<dbReference type="AlphaFoldDB" id="A0A176Z025"/>
<dbReference type="InterPro" id="IPR018485">
    <property type="entry name" value="FGGY_C"/>
</dbReference>
<feature type="domain" description="Carbohydrate kinase FGGY N-terminal" evidence="8">
    <location>
        <begin position="5"/>
        <end position="247"/>
    </location>
</feature>
<accession>A0A176Z025</accession>
<keyword evidence="4 7" id="KW-0418">Kinase</keyword>
<reference evidence="10 11" key="1">
    <citation type="submission" date="2016-03" db="EMBL/GenBank/DDBJ databases">
        <title>Draft Genome Sequence of the Strain BR 10245 (Bradyrhizobium sp.) isolated from nodules of Centrolobium paraense.</title>
        <authorList>
            <person name="Simoes-Araujo J.L.Sr."/>
            <person name="Barauna A.C."/>
            <person name="Silva K."/>
            <person name="Zilli J.E."/>
        </authorList>
    </citation>
    <scope>NUCLEOTIDE SEQUENCE [LARGE SCALE GENOMIC DNA]</scope>
    <source>
        <strain evidence="10 11">BR 10245</strain>
    </source>
</reference>
<dbReference type="InterPro" id="IPR018483">
    <property type="entry name" value="Carb_kinase_FGGY_CS"/>
</dbReference>
<proteinExistence type="inferred from homology"/>
<name>A0A176Z025_9BRAD</name>
<dbReference type="PROSITE" id="PS00445">
    <property type="entry name" value="FGGY_KINASES_2"/>
    <property type="match status" value="1"/>
</dbReference>
<feature type="domain" description="Carbohydrate kinase FGGY C-terminal" evidence="9">
    <location>
        <begin position="259"/>
        <end position="444"/>
    </location>
</feature>
<dbReference type="PANTHER" id="PTHR10196:SF69">
    <property type="entry name" value="GLYCEROL KINASE"/>
    <property type="match status" value="1"/>
</dbReference>
<dbReference type="GO" id="GO:0019563">
    <property type="term" value="P:glycerol catabolic process"/>
    <property type="evidence" value="ECO:0007669"/>
    <property type="project" value="TreeGrafter"/>
</dbReference>
<evidence type="ECO:0000256" key="4">
    <source>
        <dbReference type="ARBA" id="ARBA00022777"/>
    </source>
</evidence>
<comment type="similarity">
    <text evidence="1 7">Belongs to the FGGY kinase family.</text>
</comment>